<dbReference type="PROSITE" id="PS50404">
    <property type="entry name" value="GST_NTER"/>
    <property type="match status" value="1"/>
</dbReference>
<dbReference type="PROSITE" id="PS51354">
    <property type="entry name" value="GLUTAREDOXIN_2"/>
    <property type="match status" value="1"/>
</dbReference>
<proteinExistence type="predicted"/>
<dbReference type="Pfam" id="PF13417">
    <property type="entry name" value="GST_N_3"/>
    <property type="match status" value="1"/>
</dbReference>
<dbReference type="CDD" id="cd03060">
    <property type="entry name" value="GST_N_Omega_like"/>
    <property type="match status" value="1"/>
</dbReference>
<feature type="domain" description="GST N-terminal" evidence="1">
    <location>
        <begin position="2"/>
        <end position="81"/>
    </location>
</feature>
<comment type="caution">
    <text evidence="2">The sequence shown here is derived from an EMBL/GenBank/DDBJ whole genome shotgun (WGS) entry which is preliminary data.</text>
</comment>
<dbReference type="SUPFAM" id="SSF47616">
    <property type="entry name" value="GST C-terminal domain-like"/>
    <property type="match status" value="1"/>
</dbReference>
<evidence type="ECO:0000313" key="2">
    <source>
        <dbReference type="EMBL" id="GLQ23464.1"/>
    </source>
</evidence>
<keyword evidence="3" id="KW-1185">Reference proteome</keyword>
<gene>
    <name evidence="2" type="ORF">GCM10007853_13380</name>
</gene>
<dbReference type="EMBL" id="BSNK01000001">
    <property type="protein sequence ID" value="GLQ23464.1"/>
    <property type="molecule type" value="Genomic_DNA"/>
</dbReference>
<dbReference type="Gene3D" id="3.40.30.10">
    <property type="entry name" value="Glutaredoxin"/>
    <property type="match status" value="1"/>
</dbReference>
<dbReference type="InterPro" id="IPR036249">
    <property type="entry name" value="Thioredoxin-like_sf"/>
</dbReference>
<organism evidence="2 3">
    <name type="scientific">Algimonas ampicilliniresistens</name>
    <dbReference type="NCBI Taxonomy" id="1298735"/>
    <lineage>
        <taxon>Bacteria</taxon>
        <taxon>Pseudomonadati</taxon>
        <taxon>Pseudomonadota</taxon>
        <taxon>Alphaproteobacteria</taxon>
        <taxon>Maricaulales</taxon>
        <taxon>Robiginitomaculaceae</taxon>
        <taxon>Algimonas</taxon>
    </lineage>
</organism>
<dbReference type="Gene3D" id="1.20.1050.10">
    <property type="match status" value="1"/>
</dbReference>
<accession>A0ABQ5V7H2</accession>
<sequence length="213" mass="24063">MTLPVLYSFRRCPYAMRARMALDAAGVAVEHREVLLRDKPTEMLDASPKGTVPVLVTPEGNVIDESLDVMQWALTQSDPDGWLIEGGQDRIDVEAFLAGFKGQLDRYKYASRYDPSAQRGAVDLNRRADAMTLLTQFTAPLQNTAYLRGPAPRLIDIATFPFIRQFAAVEPDWWKEMAPQSLQQWLAGLVQSERFRRIMTKHPLWASNPDPEG</sequence>
<dbReference type="SUPFAM" id="SSF52833">
    <property type="entry name" value="Thioredoxin-like"/>
    <property type="match status" value="1"/>
</dbReference>
<reference evidence="2" key="1">
    <citation type="journal article" date="2014" name="Int. J. Syst. Evol. Microbiol.">
        <title>Complete genome of a new Firmicutes species belonging to the dominant human colonic microbiota ('Ruminococcus bicirculans') reveals two chromosomes and a selective capacity to utilize plant glucans.</title>
        <authorList>
            <consortium name="NISC Comparative Sequencing Program"/>
            <person name="Wegmann U."/>
            <person name="Louis P."/>
            <person name="Goesmann A."/>
            <person name="Henrissat B."/>
            <person name="Duncan S.H."/>
            <person name="Flint H.J."/>
        </authorList>
    </citation>
    <scope>NUCLEOTIDE SEQUENCE</scope>
    <source>
        <strain evidence="2">NBRC 108219</strain>
    </source>
</reference>
<dbReference type="PANTHER" id="PTHR43968">
    <property type="match status" value="1"/>
</dbReference>
<dbReference type="PANTHER" id="PTHR43968:SF6">
    <property type="entry name" value="GLUTATHIONE S-TRANSFERASE OMEGA"/>
    <property type="match status" value="1"/>
</dbReference>
<dbReference type="InterPro" id="IPR004045">
    <property type="entry name" value="Glutathione_S-Trfase_N"/>
</dbReference>
<dbReference type="InterPro" id="IPR050983">
    <property type="entry name" value="GST_Omega/HSP26"/>
</dbReference>
<protein>
    <submittedName>
        <fullName evidence="2">Glutathione S-transferase</fullName>
    </submittedName>
</protein>
<reference evidence="2" key="2">
    <citation type="submission" date="2023-01" db="EMBL/GenBank/DDBJ databases">
        <title>Draft genome sequence of Algimonas ampicilliniresistens strain NBRC 108219.</title>
        <authorList>
            <person name="Sun Q."/>
            <person name="Mori K."/>
        </authorList>
    </citation>
    <scope>NUCLEOTIDE SEQUENCE</scope>
    <source>
        <strain evidence="2">NBRC 108219</strain>
    </source>
</reference>
<dbReference type="InterPro" id="IPR036282">
    <property type="entry name" value="Glutathione-S-Trfase_C_sf"/>
</dbReference>
<dbReference type="RefSeq" id="WP_284388933.1">
    <property type="nucleotide sequence ID" value="NZ_BSNK01000001.1"/>
</dbReference>
<dbReference type="Proteomes" id="UP001161391">
    <property type="component" value="Unassembled WGS sequence"/>
</dbReference>
<evidence type="ECO:0000313" key="3">
    <source>
        <dbReference type="Proteomes" id="UP001161391"/>
    </source>
</evidence>
<evidence type="ECO:0000259" key="1">
    <source>
        <dbReference type="PROSITE" id="PS50404"/>
    </source>
</evidence>
<name>A0ABQ5V7H2_9PROT</name>